<dbReference type="NCBIfam" id="TIGR01730">
    <property type="entry name" value="RND_mfp"/>
    <property type="match status" value="1"/>
</dbReference>
<gene>
    <name evidence="9" type="ORF">AAV94_12015</name>
</gene>
<dbReference type="AlphaFoldDB" id="A0A0U1PXH5"/>
<dbReference type="Pfam" id="PF25876">
    <property type="entry name" value="HH_MFP_RND"/>
    <property type="match status" value="1"/>
</dbReference>
<feature type="domain" description="Multidrug resistance protein MdtA-like C-terminal permuted SH3" evidence="8">
    <location>
        <begin position="311"/>
        <end position="372"/>
    </location>
</feature>
<feature type="chain" id="PRO_5006712987" evidence="4">
    <location>
        <begin position="20"/>
        <end position="413"/>
    </location>
</feature>
<dbReference type="Gene3D" id="2.40.50.100">
    <property type="match status" value="1"/>
</dbReference>
<evidence type="ECO:0000259" key="7">
    <source>
        <dbReference type="Pfam" id="PF25944"/>
    </source>
</evidence>
<keyword evidence="4" id="KW-0732">Signal</keyword>
<evidence type="ECO:0000259" key="8">
    <source>
        <dbReference type="Pfam" id="PF25967"/>
    </source>
</evidence>
<feature type="signal peptide" evidence="4">
    <location>
        <begin position="1"/>
        <end position="19"/>
    </location>
</feature>
<reference evidence="9 10" key="1">
    <citation type="submission" date="2015-05" db="EMBL/GenBank/DDBJ databases">
        <title>Draft genome sequence of Lampropedia sp. CT6, isolated from the microbial mat of a hot water spring, located at Manikaran, India.</title>
        <authorList>
            <person name="Tripathi C."/>
            <person name="Rani P."/>
            <person name="Mahato N.K."/>
            <person name="Lal R."/>
        </authorList>
    </citation>
    <scope>NUCLEOTIDE SEQUENCE [LARGE SCALE GENOMIC DNA]</scope>
    <source>
        <strain evidence="9 10">CT6</strain>
    </source>
</reference>
<comment type="similarity">
    <text evidence="2">Belongs to the membrane fusion protein (MFP) (TC 8.A.1) family.</text>
</comment>
<evidence type="ECO:0000313" key="10">
    <source>
        <dbReference type="Proteomes" id="UP000050580"/>
    </source>
</evidence>
<evidence type="ECO:0000259" key="5">
    <source>
        <dbReference type="Pfam" id="PF25876"/>
    </source>
</evidence>
<dbReference type="GO" id="GO:0022857">
    <property type="term" value="F:transmembrane transporter activity"/>
    <property type="evidence" value="ECO:0007669"/>
    <property type="project" value="InterPro"/>
</dbReference>
<dbReference type="Pfam" id="PF25917">
    <property type="entry name" value="BSH_RND"/>
    <property type="match status" value="1"/>
</dbReference>
<dbReference type="Gene3D" id="2.40.420.20">
    <property type="match status" value="1"/>
</dbReference>
<feature type="domain" description="Multidrug resistance protein MdtA-like beta-barrel" evidence="7">
    <location>
        <begin position="216"/>
        <end position="306"/>
    </location>
</feature>
<accession>A0A0U1PXH5</accession>
<dbReference type="InterPro" id="IPR058627">
    <property type="entry name" value="MdtA-like_C"/>
</dbReference>
<protein>
    <submittedName>
        <fullName evidence="9">RND transporter</fullName>
    </submittedName>
</protein>
<dbReference type="GO" id="GO:0046677">
    <property type="term" value="P:response to antibiotic"/>
    <property type="evidence" value="ECO:0007669"/>
    <property type="project" value="TreeGrafter"/>
</dbReference>
<evidence type="ECO:0000256" key="2">
    <source>
        <dbReference type="ARBA" id="ARBA00009477"/>
    </source>
</evidence>
<organism evidence="9 10">
    <name type="scientific">Lampropedia cohaerens</name>
    <dbReference type="NCBI Taxonomy" id="1610491"/>
    <lineage>
        <taxon>Bacteria</taxon>
        <taxon>Pseudomonadati</taxon>
        <taxon>Pseudomonadota</taxon>
        <taxon>Betaproteobacteria</taxon>
        <taxon>Burkholderiales</taxon>
        <taxon>Comamonadaceae</taxon>
        <taxon>Lampropedia</taxon>
    </lineage>
</organism>
<evidence type="ECO:0000313" key="9">
    <source>
        <dbReference type="EMBL" id="KKW67157.1"/>
    </source>
</evidence>
<dbReference type="Pfam" id="PF25967">
    <property type="entry name" value="RND-MFP_C"/>
    <property type="match status" value="1"/>
</dbReference>
<dbReference type="PANTHER" id="PTHR30158:SF3">
    <property type="entry name" value="MULTIDRUG EFFLUX PUMP SUBUNIT ACRA-RELATED"/>
    <property type="match status" value="1"/>
</dbReference>
<feature type="region of interest" description="Disordered" evidence="3">
    <location>
        <begin position="393"/>
        <end position="413"/>
    </location>
</feature>
<comment type="caution">
    <text evidence="9">The sequence shown here is derived from an EMBL/GenBank/DDBJ whole genome shotgun (WGS) entry which is preliminary data.</text>
</comment>
<name>A0A0U1PXH5_9BURK</name>
<dbReference type="STRING" id="1610491.AAV94_12015"/>
<keyword evidence="10" id="KW-1185">Reference proteome</keyword>
<dbReference type="InterPro" id="IPR006143">
    <property type="entry name" value="RND_pump_MFP"/>
</dbReference>
<dbReference type="InterPro" id="IPR058624">
    <property type="entry name" value="MdtA-like_HH"/>
</dbReference>
<dbReference type="SUPFAM" id="SSF111369">
    <property type="entry name" value="HlyD-like secretion proteins"/>
    <property type="match status" value="1"/>
</dbReference>
<dbReference type="PANTHER" id="PTHR30158">
    <property type="entry name" value="ACRA/E-RELATED COMPONENT OF DRUG EFFLUX TRANSPORTER"/>
    <property type="match status" value="1"/>
</dbReference>
<dbReference type="Gene3D" id="2.40.30.170">
    <property type="match status" value="1"/>
</dbReference>
<dbReference type="GO" id="GO:0005886">
    <property type="term" value="C:plasma membrane"/>
    <property type="evidence" value="ECO:0007669"/>
    <property type="project" value="UniProtKB-SubCell"/>
</dbReference>
<feature type="domain" description="Multidrug resistance protein MdtA-like barrel-sandwich hybrid" evidence="6">
    <location>
        <begin position="69"/>
        <end position="212"/>
    </location>
</feature>
<dbReference type="Proteomes" id="UP000050580">
    <property type="component" value="Unassembled WGS sequence"/>
</dbReference>
<dbReference type="EMBL" id="LBNQ01000037">
    <property type="protein sequence ID" value="KKW67157.1"/>
    <property type="molecule type" value="Genomic_DNA"/>
</dbReference>
<proteinExistence type="inferred from homology"/>
<dbReference type="PATRIC" id="fig|1610491.3.peg.2555"/>
<dbReference type="InterPro" id="IPR058626">
    <property type="entry name" value="MdtA-like_b-barrel"/>
</dbReference>
<dbReference type="FunFam" id="2.40.420.20:FF:000001">
    <property type="entry name" value="Efflux RND transporter periplasmic adaptor subunit"/>
    <property type="match status" value="1"/>
</dbReference>
<dbReference type="Pfam" id="PF25944">
    <property type="entry name" value="Beta-barrel_RND"/>
    <property type="match status" value="1"/>
</dbReference>
<comment type="subcellular location">
    <subcellularLocation>
        <location evidence="1">Cell envelope</location>
    </subcellularLocation>
</comment>
<evidence type="ECO:0000256" key="3">
    <source>
        <dbReference type="SAM" id="MobiDB-lite"/>
    </source>
</evidence>
<dbReference type="Gene3D" id="1.10.287.470">
    <property type="entry name" value="Helix hairpin bin"/>
    <property type="match status" value="1"/>
</dbReference>
<evidence type="ECO:0000256" key="4">
    <source>
        <dbReference type="SAM" id="SignalP"/>
    </source>
</evidence>
<dbReference type="PROSITE" id="PS51257">
    <property type="entry name" value="PROKAR_LIPOPROTEIN"/>
    <property type="match status" value="1"/>
</dbReference>
<dbReference type="InterPro" id="IPR058625">
    <property type="entry name" value="MdtA-like_BSH"/>
</dbReference>
<feature type="domain" description="Multidrug resistance protein MdtA-like alpha-helical hairpin" evidence="5">
    <location>
        <begin position="110"/>
        <end position="179"/>
    </location>
</feature>
<evidence type="ECO:0000259" key="6">
    <source>
        <dbReference type="Pfam" id="PF25917"/>
    </source>
</evidence>
<sequence>MSLRAATFSAVLVTALALAACSQDGGQTSEAAAGGAAAQAPAPEVGVVIAKREVVGMMADLPGRVEASRVAQVRARAAGILQKRLFTEGSDVKAGELLMKIDPAPYQAAEQSARAQLARAEAALAQAKAVVDRYRPLVAVNAVSQLEFDNADAAFKAAQADVAASRSALRTAQINLGYADVTAPISGRIGRALVTEGALVGQGDATPLAVIQQINPVYVNFTQSSTEMLELRRRMREGQLLRVEGEDAAQVQLVLEDGTIYGEPGKLLFSDVSVDPASGQVMLRAEVPNNDGTLLPGMYVRVRLEQAKLADAIAVPQEAVTRTQNGDFLTIVDAKGNRQQREVKIMSASGNRWLVTQGLEEGEMVMVDGLSRLQMLPPNVQVKPVVVDGAGGQPVAPAPVQSQAAGGSDAASE</sequence>
<evidence type="ECO:0000256" key="1">
    <source>
        <dbReference type="ARBA" id="ARBA00004196"/>
    </source>
</evidence>